<keyword evidence="4" id="KW-1185">Reference proteome</keyword>
<proteinExistence type="predicted"/>
<keyword evidence="1" id="KW-0732">Signal</keyword>
<dbReference type="InterPro" id="IPR038670">
    <property type="entry name" value="HslJ-like_sf"/>
</dbReference>
<dbReference type="PANTHER" id="PTHR35535">
    <property type="entry name" value="HEAT SHOCK PROTEIN HSLJ"/>
    <property type="match status" value="1"/>
</dbReference>
<dbReference type="Pfam" id="PF03724">
    <property type="entry name" value="META"/>
    <property type="match status" value="1"/>
</dbReference>
<dbReference type="Gene3D" id="2.40.128.270">
    <property type="match status" value="1"/>
</dbReference>
<dbReference type="InterPro" id="IPR053147">
    <property type="entry name" value="Hsp_HslJ-like"/>
</dbReference>
<evidence type="ECO:0000256" key="1">
    <source>
        <dbReference type="SAM" id="SignalP"/>
    </source>
</evidence>
<name>A0A965ZI91_9SPHI</name>
<reference evidence="3" key="1">
    <citation type="submission" date="2020-01" db="EMBL/GenBank/DDBJ databases">
        <authorList>
            <person name="Seo Y.L."/>
        </authorList>
    </citation>
    <scope>NUCLEOTIDE SEQUENCE</scope>
    <source>
        <strain evidence="3">R11</strain>
    </source>
</reference>
<comment type="caution">
    <text evidence="3">The sequence shown here is derived from an EMBL/GenBank/DDBJ whole genome shotgun (WGS) entry which is preliminary data.</text>
</comment>
<protein>
    <submittedName>
        <fullName evidence="3">META domain-containing protein</fullName>
    </submittedName>
</protein>
<evidence type="ECO:0000313" key="4">
    <source>
        <dbReference type="Proteomes" id="UP000638732"/>
    </source>
</evidence>
<organism evidence="3 4">
    <name type="scientific">Mucilaginibacter agri</name>
    <dbReference type="NCBI Taxonomy" id="2695265"/>
    <lineage>
        <taxon>Bacteria</taxon>
        <taxon>Pseudomonadati</taxon>
        <taxon>Bacteroidota</taxon>
        <taxon>Sphingobacteriia</taxon>
        <taxon>Sphingobacteriales</taxon>
        <taxon>Sphingobacteriaceae</taxon>
        <taxon>Mucilaginibacter</taxon>
    </lineage>
</organism>
<accession>A0A965ZI91</accession>
<dbReference type="EMBL" id="WWEO01000042">
    <property type="protein sequence ID" value="NCD70217.1"/>
    <property type="molecule type" value="Genomic_DNA"/>
</dbReference>
<dbReference type="Proteomes" id="UP000638732">
    <property type="component" value="Unassembled WGS sequence"/>
</dbReference>
<feature type="domain" description="DUF306" evidence="2">
    <location>
        <begin position="40"/>
        <end position="138"/>
    </location>
</feature>
<dbReference type="RefSeq" id="WP_166586180.1">
    <property type="nucleotide sequence ID" value="NZ_WWEO01000042.1"/>
</dbReference>
<gene>
    <name evidence="3" type="ORF">GSY63_12685</name>
</gene>
<dbReference type="InterPro" id="IPR005184">
    <property type="entry name" value="DUF306_Meta_HslJ"/>
</dbReference>
<dbReference type="AlphaFoldDB" id="A0A965ZI91"/>
<feature type="chain" id="PRO_5037953428" evidence="1">
    <location>
        <begin position="23"/>
        <end position="150"/>
    </location>
</feature>
<dbReference type="PROSITE" id="PS51257">
    <property type="entry name" value="PROKAR_LIPOPROTEIN"/>
    <property type="match status" value="1"/>
</dbReference>
<reference evidence="3" key="2">
    <citation type="submission" date="2020-10" db="EMBL/GenBank/DDBJ databases">
        <title>Mucilaginibacter sp. nov., isolated from soil.</title>
        <authorList>
            <person name="Jeon C.O."/>
        </authorList>
    </citation>
    <scope>NUCLEOTIDE SEQUENCE</scope>
    <source>
        <strain evidence="3">R11</strain>
    </source>
</reference>
<feature type="signal peptide" evidence="1">
    <location>
        <begin position="1"/>
        <end position="22"/>
    </location>
</feature>
<dbReference type="PANTHER" id="PTHR35535:SF1">
    <property type="entry name" value="HEAT SHOCK PROTEIN HSLJ"/>
    <property type="match status" value="1"/>
</dbReference>
<evidence type="ECO:0000313" key="3">
    <source>
        <dbReference type="EMBL" id="NCD70217.1"/>
    </source>
</evidence>
<evidence type="ECO:0000259" key="2">
    <source>
        <dbReference type="Pfam" id="PF03724"/>
    </source>
</evidence>
<sequence length="150" mass="16155">MKKLILCSFIACVMFACSSAKKANPTAAVSDTTKVTDTTQLAGSWELNYVAGSTAVDSLYPTKKPVINFDMAAKRVSGNTGCNSFNGPLMVTGHKIDFTGPMALTKMFCTGQGETVFLDNLKKVNTWSVSDGNTLNFIMGDIAIMRFTKK</sequence>